<comment type="caution">
    <text evidence="8">The sequence shown here is derived from an EMBL/GenBank/DDBJ whole genome shotgun (WGS) entry which is preliminary data.</text>
</comment>
<keyword evidence="4" id="KW-0813">Transport</keyword>
<dbReference type="InterPro" id="IPR038187">
    <property type="entry name" value="NAC_A/B_dom_sf"/>
</dbReference>
<feature type="region of interest" description="Disordered" evidence="6">
    <location>
        <begin position="116"/>
        <end position="155"/>
    </location>
</feature>
<evidence type="ECO:0000313" key="9">
    <source>
        <dbReference type="Proteomes" id="UP000013776"/>
    </source>
</evidence>
<feature type="compositionally biased region" description="Acidic residues" evidence="6">
    <location>
        <begin position="23"/>
        <end position="32"/>
    </location>
</feature>
<dbReference type="PANTHER" id="PTHR21713">
    <property type="entry name" value="NASCENT POLYPEPTIDE ASSOCIATED COMPLEX ALPHA SUBUNIT-RELATED"/>
    <property type="match status" value="1"/>
</dbReference>
<dbReference type="AlphaFoldDB" id="R4XBV2"/>
<dbReference type="FunFam" id="2.20.70.30:FF:000002">
    <property type="entry name" value="Nascent polypeptide-associated complex (NAC), alpha subunit"/>
    <property type="match status" value="1"/>
</dbReference>
<keyword evidence="4" id="KW-0653">Protein transport</keyword>
<dbReference type="Pfam" id="PF01849">
    <property type="entry name" value="NAC"/>
    <property type="match status" value="1"/>
</dbReference>
<dbReference type="VEuPathDB" id="FungiDB:TAPDE_001729"/>
<keyword evidence="9" id="KW-1185">Reference proteome</keyword>
<dbReference type="Gene3D" id="2.20.70.30">
    <property type="entry name" value="Nascent polypeptide-associated complex domain"/>
    <property type="match status" value="1"/>
</dbReference>
<dbReference type="Proteomes" id="UP000013776">
    <property type="component" value="Unassembled WGS sequence"/>
</dbReference>
<dbReference type="InterPro" id="IPR016641">
    <property type="entry name" value="EGD2/NACA0like"/>
</dbReference>
<feature type="domain" description="NAC-A/B" evidence="7">
    <location>
        <begin position="41"/>
        <end position="106"/>
    </location>
</feature>
<dbReference type="CDD" id="cd14358">
    <property type="entry name" value="UBA_NAC_euk"/>
    <property type="match status" value="1"/>
</dbReference>
<evidence type="ECO:0000313" key="8">
    <source>
        <dbReference type="EMBL" id="CCG81856.1"/>
    </source>
</evidence>
<proteinExistence type="inferred from homology"/>
<evidence type="ECO:0000256" key="2">
    <source>
        <dbReference type="ARBA" id="ARBA00009882"/>
    </source>
</evidence>
<dbReference type="EMBL" id="CAHR02000061">
    <property type="protein sequence ID" value="CCG81856.1"/>
    <property type="molecule type" value="Genomic_DNA"/>
</dbReference>
<evidence type="ECO:0000256" key="6">
    <source>
        <dbReference type="SAM" id="MobiDB-lite"/>
    </source>
</evidence>
<dbReference type="SMART" id="SM01407">
    <property type="entry name" value="NAC"/>
    <property type="match status" value="1"/>
</dbReference>
<dbReference type="eggNOG" id="KOG2239">
    <property type="taxonomic scope" value="Eukaryota"/>
</dbReference>
<comment type="subcellular location">
    <subcellularLocation>
        <location evidence="1">Cytoplasm</location>
    </subcellularLocation>
</comment>
<feature type="region of interest" description="Disordered" evidence="6">
    <location>
        <begin position="1"/>
        <end position="46"/>
    </location>
</feature>
<dbReference type="FunFam" id="1.10.8.10:FF:000006">
    <property type="entry name" value="Putative nascent polypeptide-associated complex subunit alpha"/>
    <property type="match status" value="1"/>
</dbReference>
<dbReference type="Pfam" id="PF19026">
    <property type="entry name" value="UBA_HYPK"/>
    <property type="match status" value="1"/>
</dbReference>
<organism evidence="8 9">
    <name type="scientific">Taphrina deformans (strain PYCC 5710 / ATCC 11124 / CBS 356.35 / IMI 108563 / JCM 9778 / NBRC 8474)</name>
    <name type="common">Peach leaf curl fungus</name>
    <name type="synonym">Lalaria deformans</name>
    <dbReference type="NCBI Taxonomy" id="1097556"/>
    <lineage>
        <taxon>Eukaryota</taxon>
        <taxon>Fungi</taxon>
        <taxon>Dikarya</taxon>
        <taxon>Ascomycota</taxon>
        <taxon>Taphrinomycotina</taxon>
        <taxon>Taphrinomycetes</taxon>
        <taxon>Taphrinales</taxon>
        <taxon>Taphrinaceae</taxon>
        <taxon>Taphrina</taxon>
    </lineage>
</organism>
<dbReference type="OrthoDB" id="3169036at2759"/>
<evidence type="ECO:0000256" key="4">
    <source>
        <dbReference type="ARBA" id="ARBA00022927"/>
    </source>
</evidence>
<dbReference type="GO" id="GO:0015031">
    <property type="term" value="P:protein transport"/>
    <property type="evidence" value="ECO:0007669"/>
    <property type="project" value="UniProtKB-KW"/>
</dbReference>
<reference evidence="8 9" key="1">
    <citation type="journal article" date="2013" name="MBio">
        <title>Genome sequencing of the plant pathogen Taphrina deformans, the causal agent of peach leaf curl.</title>
        <authorList>
            <person name="Cisse O.H."/>
            <person name="Almeida J.M.G.C.F."/>
            <person name="Fonseca A."/>
            <person name="Kumar A.A."/>
            <person name="Salojaervi J."/>
            <person name="Overmyer K."/>
            <person name="Hauser P.M."/>
            <person name="Pagni M."/>
        </authorList>
    </citation>
    <scope>NUCLEOTIDE SEQUENCE [LARGE SCALE GENOMIC DNA]</scope>
    <source>
        <strain evidence="9">PYCC 5710 / ATCC 11124 / CBS 356.35 / IMI 108563 / JCM 9778 / NBRC 8474</strain>
    </source>
</reference>
<dbReference type="PROSITE" id="PS51151">
    <property type="entry name" value="NAC_AB"/>
    <property type="match status" value="1"/>
</dbReference>
<feature type="compositionally biased region" description="Acidic residues" evidence="6">
    <location>
        <begin position="140"/>
        <end position="151"/>
    </location>
</feature>
<dbReference type="GO" id="GO:0005854">
    <property type="term" value="C:nascent polypeptide-associated complex"/>
    <property type="evidence" value="ECO:0007669"/>
    <property type="project" value="InterPro"/>
</dbReference>
<accession>R4XBV2</accession>
<evidence type="ECO:0000256" key="5">
    <source>
        <dbReference type="ARBA" id="ARBA00030300"/>
    </source>
</evidence>
<evidence type="ECO:0000259" key="7">
    <source>
        <dbReference type="PROSITE" id="PS51151"/>
    </source>
</evidence>
<dbReference type="InterPro" id="IPR002715">
    <property type="entry name" value="Nas_poly-pep-assoc_cplx_dom"/>
</dbReference>
<dbReference type="InterPro" id="IPR044034">
    <property type="entry name" value="NAC-like_UBA"/>
</dbReference>
<sequence length="191" mass="20825">MSKIEEITDDAELQQVDKVGGESESDGEEDLAGEAADSLQSRSEKKARKMIQKLGLKQIKGINRVTLRRPKNILFVLNTPEVFKSPNSDCYIVFGEAKIEDLNQQAQANALAQQAAQEQAQNQDGQAAVEGTETGKKPEPEEEEGDVDETGVESKDIDLVMEQTSCSRGKAVKALKSNNGDIVNAIMEITM</sequence>
<protein>
    <recommendedName>
        <fullName evidence="3">Nascent polypeptide-associated complex subunit alpha</fullName>
    </recommendedName>
    <alternativeName>
        <fullName evidence="5">Alpha-NAC</fullName>
    </alternativeName>
</protein>
<dbReference type="STRING" id="1097556.R4XBV2"/>
<dbReference type="Gene3D" id="1.10.8.10">
    <property type="entry name" value="DNA helicase RuvA subunit, C-terminal domain"/>
    <property type="match status" value="1"/>
</dbReference>
<evidence type="ECO:0000256" key="3">
    <source>
        <dbReference type="ARBA" id="ARBA00014437"/>
    </source>
</evidence>
<evidence type="ECO:0000256" key="1">
    <source>
        <dbReference type="ARBA" id="ARBA00004496"/>
    </source>
</evidence>
<feature type="compositionally biased region" description="Low complexity" evidence="6">
    <location>
        <begin position="116"/>
        <end position="132"/>
    </location>
</feature>
<dbReference type="PIRSF" id="PIRSF015901">
    <property type="entry name" value="NAC_alpha"/>
    <property type="match status" value="1"/>
</dbReference>
<comment type="similarity">
    <text evidence="2">Belongs to the NAC-alpha family.</text>
</comment>
<dbReference type="CDD" id="cd22054">
    <property type="entry name" value="NAC_NACA"/>
    <property type="match status" value="1"/>
</dbReference>
<gene>
    <name evidence="8" type="ORF">TAPDE_001729</name>
</gene>
<name>R4XBV2_TAPDE</name>